<sequence>MKVRAIGMAETGAIAVLADGGHPTAREISRAEGFRVEFVRDWKQAFARWNDIDSSTPFQDRRWLDAWYAAFANLSQVQPLIAVVHDAATSEQVALLPLVRRMQNGVRIVEFADLNLTDYNAPLLAASAPRKCSAGARIMARSSERAEAPAGRRRSHSAAQDAARSRERA</sequence>
<name>A0A1M5LLQ4_9BRAD</name>
<evidence type="ECO:0000313" key="3">
    <source>
        <dbReference type="Proteomes" id="UP000190675"/>
    </source>
</evidence>
<dbReference type="EMBL" id="LT670818">
    <property type="protein sequence ID" value="SHG65820.1"/>
    <property type="molecule type" value="Genomic_DNA"/>
</dbReference>
<gene>
    <name evidence="2" type="ORF">SAMN05444169_3539</name>
</gene>
<dbReference type="AlphaFoldDB" id="A0A1M5LLQ4"/>
<dbReference type="Proteomes" id="UP000190675">
    <property type="component" value="Chromosome I"/>
</dbReference>
<reference evidence="2 3" key="1">
    <citation type="submission" date="2016-11" db="EMBL/GenBank/DDBJ databases">
        <authorList>
            <person name="Jaros S."/>
            <person name="Januszkiewicz K."/>
            <person name="Wedrychowicz H."/>
        </authorList>
    </citation>
    <scope>NUCLEOTIDE SEQUENCE [LARGE SCALE GENOMIC DNA]</scope>
    <source>
        <strain evidence="2 3">GAS242</strain>
    </source>
</reference>
<proteinExistence type="predicted"/>
<evidence type="ECO:0000313" key="2">
    <source>
        <dbReference type="EMBL" id="SHG65820.1"/>
    </source>
</evidence>
<protein>
    <submittedName>
        <fullName evidence="2">Uncharacterized protein</fullName>
    </submittedName>
</protein>
<evidence type="ECO:0000256" key="1">
    <source>
        <dbReference type="SAM" id="MobiDB-lite"/>
    </source>
</evidence>
<organism evidence="2 3">
    <name type="scientific">Bradyrhizobium erythrophlei</name>
    <dbReference type="NCBI Taxonomy" id="1437360"/>
    <lineage>
        <taxon>Bacteria</taxon>
        <taxon>Pseudomonadati</taxon>
        <taxon>Pseudomonadota</taxon>
        <taxon>Alphaproteobacteria</taxon>
        <taxon>Hyphomicrobiales</taxon>
        <taxon>Nitrobacteraceae</taxon>
        <taxon>Bradyrhizobium</taxon>
    </lineage>
</organism>
<feature type="region of interest" description="Disordered" evidence="1">
    <location>
        <begin position="139"/>
        <end position="169"/>
    </location>
</feature>
<accession>A0A1M5LLQ4</accession>